<dbReference type="GeneID" id="69516884"/>
<dbReference type="EMBL" id="AE000513">
    <property type="protein sequence ID" value="AAF10219.1"/>
    <property type="molecule type" value="Genomic_DNA"/>
</dbReference>
<keyword evidence="1" id="KW-0472">Membrane</keyword>
<reference evidence="2 3" key="1">
    <citation type="journal article" date="1999" name="Science">
        <title>Genome sequence of the radioresistant bacterium Deinococcus radiodurans R1.</title>
        <authorList>
            <person name="White O."/>
            <person name="Eisen J.A."/>
            <person name="Heidelberg J.F."/>
            <person name="Hickey E.K."/>
            <person name="Peterson J.D."/>
            <person name="Dodson R.J."/>
            <person name="Haft D.H."/>
            <person name="Gwinn M.L."/>
            <person name="Nelson W.C."/>
            <person name="Richardson D.L."/>
            <person name="Moffat K.S."/>
            <person name="Qin H."/>
            <person name="Jiang L."/>
            <person name="Pamphile W."/>
            <person name="Crosby M."/>
            <person name="Shen M."/>
            <person name="Vamathevan J.J."/>
            <person name="Lam P."/>
            <person name="McDonald L."/>
            <person name="Utterback T."/>
            <person name="Zalewski C."/>
            <person name="Makarova K.S."/>
            <person name="Aravind L."/>
            <person name="Daly M.J."/>
            <person name="Minton K.W."/>
            <person name="Fleischmann R.D."/>
            <person name="Ketchum K.A."/>
            <person name="Nelson K.E."/>
            <person name="Salzberg S."/>
            <person name="Smith H.O."/>
            <person name="Venter J.C."/>
            <person name="Fraser C.M."/>
        </authorList>
    </citation>
    <scope>NUCLEOTIDE SEQUENCE [LARGE SCALE GENOMIC DNA]</scope>
    <source>
        <strain evidence="3">ATCC 13939 / DSM 20539 / JCM 16871 / LMG 4051 / NBRC 15346 / NCIMB 9279 / R1 / VKM B-1422</strain>
    </source>
</reference>
<name>Q9RWM8_DEIRA</name>
<dbReference type="Proteomes" id="UP000002524">
    <property type="component" value="Chromosome 1"/>
</dbReference>
<evidence type="ECO:0000313" key="3">
    <source>
        <dbReference type="Proteomes" id="UP000002524"/>
    </source>
</evidence>
<protein>
    <submittedName>
        <fullName evidence="2">Uncharacterized protein</fullName>
    </submittedName>
</protein>
<dbReference type="AlphaFoldDB" id="Q9RWM8"/>
<dbReference type="PATRIC" id="fig|243230.17.peg.817"/>
<evidence type="ECO:0000256" key="1">
    <source>
        <dbReference type="SAM" id="Phobius"/>
    </source>
</evidence>
<dbReference type="RefSeq" id="WP_010887283.1">
    <property type="nucleotide sequence ID" value="NC_001263.1"/>
</dbReference>
<keyword evidence="1" id="KW-1133">Transmembrane helix</keyword>
<dbReference type="KEGG" id="dra:DR_0638"/>
<gene>
    <name evidence="2" type="ordered locus">DR_0638</name>
</gene>
<dbReference type="OrthoDB" id="68550at2"/>
<feature type="transmembrane region" description="Helical" evidence="1">
    <location>
        <begin position="32"/>
        <end position="51"/>
    </location>
</feature>
<dbReference type="InParanoid" id="Q9RWM8"/>
<keyword evidence="3" id="KW-1185">Reference proteome</keyword>
<dbReference type="EnsemblBacteria" id="AAF10219">
    <property type="protein sequence ID" value="AAF10219"/>
    <property type="gene ID" value="DR_0638"/>
</dbReference>
<organism evidence="2 3">
    <name type="scientific">Deinococcus radiodurans (strain ATCC 13939 / DSM 20539 / JCM 16871 / CCUG 27074 / LMG 4051 / NBRC 15346 / NCIMB 9279 / VKM B-1422 / R1)</name>
    <dbReference type="NCBI Taxonomy" id="243230"/>
    <lineage>
        <taxon>Bacteria</taxon>
        <taxon>Thermotogati</taxon>
        <taxon>Deinococcota</taxon>
        <taxon>Deinococci</taxon>
        <taxon>Deinococcales</taxon>
        <taxon>Deinococcaceae</taxon>
        <taxon>Deinococcus</taxon>
    </lineage>
</organism>
<keyword evidence="1" id="KW-0812">Transmembrane</keyword>
<proteinExistence type="predicted"/>
<dbReference type="PIR" id="D75495">
    <property type="entry name" value="D75495"/>
</dbReference>
<dbReference type="STRING" id="243230.DR_0638"/>
<dbReference type="PaxDb" id="243230-DR_0638"/>
<accession>Q9RWM8</accession>
<sequence length="142" mass="15644">MNYAATLAVLVVLAFCFPITVRLGAALGIPEALGAAVLGAVLVFGITAYLVRWQVARHSLRLSRLEEARAQVAADPDDSRSYFLEGEHLGQMLLALGRRREAAEVIDRYSRLGGARESEIVALREALSQAERRQRRAQREQA</sequence>
<dbReference type="HOGENOM" id="CLU_123785_0_0_0"/>
<evidence type="ECO:0000313" key="2">
    <source>
        <dbReference type="EMBL" id="AAF10219.1"/>
    </source>
</evidence>